<dbReference type="GO" id="GO:0003677">
    <property type="term" value="F:DNA binding"/>
    <property type="evidence" value="ECO:0007669"/>
    <property type="project" value="InterPro"/>
</dbReference>
<dbReference type="SUPFAM" id="SSF57783">
    <property type="entry name" value="Zinc beta-ribbon"/>
    <property type="match status" value="1"/>
</dbReference>
<protein>
    <recommendedName>
        <fullName evidence="4">DNA primase/polymerase bifunctional N-terminal domain-containing protein</fullName>
    </recommendedName>
</protein>
<proteinExistence type="predicted"/>
<dbReference type="EMBL" id="FMID01000040">
    <property type="protein sequence ID" value="SCL75744.1"/>
    <property type="molecule type" value="Genomic_DNA"/>
</dbReference>
<dbReference type="InterPro" id="IPR036977">
    <property type="entry name" value="DNA_primase_Znf_CHC2"/>
</dbReference>
<feature type="compositionally biased region" description="Basic and acidic residues" evidence="1">
    <location>
        <begin position="821"/>
        <end position="845"/>
    </location>
</feature>
<dbReference type="Gene3D" id="3.90.580.10">
    <property type="entry name" value="Zinc finger, CHC2-type domain"/>
    <property type="match status" value="1"/>
</dbReference>
<sequence length="974" mass="108606">MTAGDPFGDAKASGFQIIRSPKGAAPQPPPRPAPTSRPATAGPLTPLDIVHWLREQGITPLPCRPKSKSPIPQISRRGVYGDSAPPGDSFHVPSPERMAAVRAWWSNEDYHRQATVKDCSISVPLHPDWNSGRQVIVLDIDDTSLCDAVANAPTLERCVVGVGKKGSKLFAILDPDGGRPESPIVQYAPKDDPDHPALEIFTGSKHALIYGEHPDSTRERPILYAITRGFGEPFPVLTREEIKQALEPIIQEHGLVLKESGGEREPVEMMPTRPRPRGGRTITDRLNLSITDVCTLTDGVRCGDEIRGSHPVHGSTTGQNFAINPHENTWYCFRCGTGGGPVEWIAVEEEIIDCSAVRPGCLHGHWREVFDVLRAKGYEVDLPSPEGVPDPEITLDVEAEALEILEDGDPVDYLLDVFHSEHVSDDTIAKCCYVSAASRVVENTRGLHVLTTGPSGKGKSSSYDSILRQMPKESQIGGTLSDRALFYHDIPERAILVLDDKGMSEGLQELFRGATSDFRDPEPLRTVGARREPIVKMLPPRCVWWMASADDMADDQFHNRCLQPWCDDSEEADREFFEHMLHEEAYGEDEEEKARRFAVCRAMWSAIGAEVIPVWVPFAPAIRFGDMRNRRNGRIFVDLIKCFARIRFMQRPRDDRGRIIAAIDDFRDALTLYHELTDESGSQVNQLTPDEARILRLIELMHRESFNRNDLVAVSGLPALRVWRILHGRAERGTGGLLDKCPALTVQDVSVSMVEEGLRHGHREKRYYFDTGLYRAWSGRGAVTLDTDMAKSIFTQVSRSFPGLFPSWENTFARLSSVPFPEEREIERDRDRGREGYPRESENTPRHTPPCPRVGDPDEVGKEVHPKNEMGVTTPLITNGTLSVAGRSLPTPGNDREKTWERGGHPKDEMGQNAPLPGAIDPDDLIAAPPHQEKCQVCQSRPATLKSRDGRVWICDVCQRIILRARAREMGVQS</sequence>
<accession>A0A1M4MLD1</accession>
<feature type="region of interest" description="Disordered" evidence="1">
    <location>
        <begin position="61"/>
        <end position="93"/>
    </location>
</feature>
<evidence type="ECO:0000313" key="2">
    <source>
        <dbReference type="EMBL" id="SCL75744.1"/>
    </source>
</evidence>
<feature type="compositionally biased region" description="Basic and acidic residues" evidence="1">
    <location>
        <begin position="855"/>
        <end position="868"/>
    </location>
</feature>
<dbReference type="GO" id="GO:0006260">
    <property type="term" value="P:DNA replication"/>
    <property type="evidence" value="ECO:0007669"/>
    <property type="project" value="InterPro"/>
</dbReference>
<feature type="region of interest" description="Disordered" evidence="1">
    <location>
        <begin position="820"/>
        <end position="913"/>
    </location>
</feature>
<feature type="compositionally biased region" description="Basic and acidic residues" evidence="1">
    <location>
        <begin position="894"/>
        <end position="910"/>
    </location>
</feature>
<dbReference type="Proteomes" id="UP000184671">
    <property type="component" value="Unassembled WGS sequence"/>
</dbReference>
<feature type="compositionally biased region" description="Pro residues" evidence="1">
    <location>
        <begin position="26"/>
        <end position="35"/>
    </location>
</feature>
<dbReference type="OrthoDB" id="117814at2157"/>
<name>A0A1M4MLD1_9EURY</name>
<dbReference type="STRING" id="118126.L21_1656"/>
<evidence type="ECO:0008006" key="4">
    <source>
        <dbReference type="Google" id="ProtNLM"/>
    </source>
</evidence>
<evidence type="ECO:0000313" key="3">
    <source>
        <dbReference type="Proteomes" id="UP000184671"/>
    </source>
</evidence>
<dbReference type="AlphaFoldDB" id="A0A1M4MLD1"/>
<gene>
    <name evidence="2" type="ORF">L21_1656</name>
</gene>
<dbReference type="RefSeq" id="WP_143727243.1">
    <property type="nucleotide sequence ID" value="NZ_FMID01000040.1"/>
</dbReference>
<evidence type="ECO:0000256" key="1">
    <source>
        <dbReference type="SAM" id="MobiDB-lite"/>
    </source>
</evidence>
<organism evidence="2 3">
    <name type="scientific">Methanoculleus chikugoensis</name>
    <dbReference type="NCBI Taxonomy" id="118126"/>
    <lineage>
        <taxon>Archaea</taxon>
        <taxon>Methanobacteriati</taxon>
        <taxon>Methanobacteriota</taxon>
        <taxon>Stenosarchaea group</taxon>
        <taxon>Methanomicrobia</taxon>
        <taxon>Methanomicrobiales</taxon>
        <taxon>Methanomicrobiaceae</taxon>
        <taxon>Methanoculleus</taxon>
    </lineage>
</organism>
<feature type="region of interest" description="Disordered" evidence="1">
    <location>
        <begin position="1"/>
        <end position="42"/>
    </location>
</feature>
<reference evidence="2 3" key="1">
    <citation type="submission" date="2016-08" db="EMBL/GenBank/DDBJ databases">
        <authorList>
            <person name="Seilhamer J.J."/>
        </authorList>
    </citation>
    <scope>NUCLEOTIDE SEQUENCE [LARGE SCALE GENOMIC DNA]</scope>
    <source>
        <strain evidence="2">L21-II-0</strain>
    </source>
</reference>
<dbReference type="GO" id="GO:0008270">
    <property type="term" value="F:zinc ion binding"/>
    <property type="evidence" value="ECO:0007669"/>
    <property type="project" value="InterPro"/>
</dbReference>